<feature type="domain" description="Cadherin" evidence="8">
    <location>
        <begin position="205"/>
        <end position="313"/>
    </location>
</feature>
<dbReference type="PROSITE" id="PS50268">
    <property type="entry name" value="CADHERIN_2"/>
    <property type="match status" value="5"/>
</dbReference>
<protein>
    <recommendedName>
        <fullName evidence="8">Cadherin domain-containing protein</fullName>
    </recommendedName>
</protein>
<dbReference type="CDD" id="cd11304">
    <property type="entry name" value="Cadherin_repeat"/>
    <property type="match status" value="5"/>
</dbReference>
<keyword evidence="5" id="KW-1133">Transmembrane helix</keyword>
<dbReference type="EMBL" id="CP045903">
    <property type="protein sequence ID" value="QQP39390.1"/>
    <property type="molecule type" value="Genomic_DNA"/>
</dbReference>
<keyword evidence="2" id="KW-0812">Transmembrane</keyword>
<dbReference type="Proteomes" id="UP000595437">
    <property type="component" value="Chromosome 14"/>
</dbReference>
<evidence type="ECO:0000256" key="2">
    <source>
        <dbReference type="ARBA" id="ARBA00022692"/>
    </source>
</evidence>
<dbReference type="FunFam" id="2.60.40.60:FF:000020">
    <property type="entry name" value="Dachsous cadherin-related 1b"/>
    <property type="match status" value="1"/>
</dbReference>
<evidence type="ECO:0000256" key="1">
    <source>
        <dbReference type="ARBA" id="ARBA00004370"/>
    </source>
</evidence>
<keyword evidence="4 7" id="KW-0106">Calcium</keyword>
<gene>
    <name evidence="9" type="ORF">FKW44_020261</name>
</gene>
<proteinExistence type="predicted"/>
<dbReference type="GO" id="GO:0007156">
    <property type="term" value="P:homophilic cell adhesion via plasma membrane adhesion molecules"/>
    <property type="evidence" value="ECO:0007669"/>
    <property type="project" value="InterPro"/>
</dbReference>
<feature type="domain" description="Cadherin" evidence="8">
    <location>
        <begin position="39"/>
        <end position="204"/>
    </location>
</feature>
<dbReference type="PANTHER" id="PTHR24026">
    <property type="entry name" value="FAT ATYPICAL CADHERIN-RELATED"/>
    <property type="match status" value="1"/>
</dbReference>
<keyword evidence="3" id="KW-0677">Repeat</keyword>
<evidence type="ECO:0000256" key="4">
    <source>
        <dbReference type="ARBA" id="ARBA00022837"/>
    </source>
</evidence>
<dbReference type="Gene3D" id="2.60.40.60">
    <property type="entry name" value="Cadherins"/>
    <property type="match status" value="6"/>
</dbReference>
<dbReference type="FunFam" id="2.60.40.60:FF:000021">
    <property type="entry name" value="FAT atypical cadherin 1"/>
    <property type="match status" value="1"/>
</dbReference>
<dbReference type="SMART" id="SM00112">
    <property type="entry name" value="CA"/>
    <property type="match status" value="6"/>
</dbReference>
<feature type="non-terminal residue" evidence="9">
    <location>
        <position position="1"/>
    </location>
</feature>
<dbReference type="SUPFAM" id="SSF49313">
    <property type="entry name" value="Cadherin-like"/>
    <property type="match status" value="6"/>
</dbReference>
<evidence type="ECO:0000256" key="6">
    <source>
        <dbReference type="ARBA" id="ARBA00023136"/>
    </source>
</evidence>
<keyword evidence="10" id="KW-1185">Reference proteome</keyword>
<evidence type="ECO:0000259" key="8">
    <source>
        <dbReference type="PROSITE" id="PS50268"/>
    </source>
</evidence>
<accession>A0A7T8GXR0</accession>
<evidence type="ECO:0000256" key="7">
    <source>
        <dbReference type="PROSITE-ProRule" id="PRU00043"/>
    </source>
</evidence>
<evidence type="ECO:0000256" key="3">
    <source>
        <dbReference type="ARBA" id="ARBA00022737"/>
    </source>
</evidence>
<dbReference type="AlphaFoldDB" id="A0A7T8GXR0"/>
<feature type="domain" description="Cadherin" evidence="8">
    <location>
        <begin position="314"/>
        <end position="408"/>
    </location>
</feature>
<reference evidence="10" key="1">
    <citation type="submission" date="2021-01" db="EMBL/GenBank/DDBJ databases">
        <title>Caligus Genome Assembly.</title>
        <authorList>
            <person name="Gallardo-Escarate C."/>
        </authorList>
    </citation>
    <scope>NUCLEOTIDE SEQUENCE [LARGE SCALE GENOMIC DNA]</scope>
</reference>
<feature type="domain" description="Cadherin" evidence="8">
    <location>
        <begin position="419"/>
        <end position="524"/>
    </location>
</feature>
<dbReference type="GO" id="GO:0005886">
    <property type="term" value="C:plasma membrane"/>
    <property type="evidence" value="ECO:0007669"/>
    <property type="project" value="UniProtKB-SubCell"/>
</dbReference>
<feature type="non-terminal residue" evidence="9">
    <location>
        <position position="613"/>
    </location>
</feature>
<evidence type="ECO:0000256" key="5">
    <source>
        <dbReference type="ARBA" id="ARBA00022989"/>
    </source>
</evidence>
<comment type="subcellular location">
    <subcellularLocation>
        <location evidence="1">Membrane</location>
    </subcellularLocation>
</comment>
<dbReference type="OrthoDB" id="6252479at2759"/>
<name>A0A7T8GXR0_CALRO</name>
<organism evidence="9 10">
    <name type="scientific">Caligus rogercresseyi</name>
    <name type="common">Sea louse</name>
    <dbReference type="NCBI Taxonomy" id="217165"/>
    <lineage>
        <taxon>Eukaryota</taxon>
        <taxon>Metazoa</taxon>
        <taxon>Ecdysozoa</taxon>
        <taxon>Arthropoda</taxon>
        <taxon>Crustacea</taxon>
        <taxon>Multicrustacea</taxon>
        <taxon>Hexanauplia</taxon>
        <taxon>Copepoda</taxon>
        <taxon>Siphonostomatoida</taxon>
        <taxon>Caligidae</taxon>
        <taxon>Caligus</taxon>
    </lineage>
</organism>
<dbReference type="GO" id="GO:0009653">
    <property type="term" value="P:anatomical structure morphogenesis"/>
    <property type="evidence" value="ECO:0007669"/>
    <property type="project" value="UniProtKB-ARBA"/>
</dbReference>
<feature type="domain" description="Cadherin" evidence="8">
    <location>
        <begin position="525"/>
        <end position="611"/>
    </location>
</feature>
<keyword evidence="6" id="KW-0472">Membrane</keyword>
<evidence type="ECO:0000313" key="10">
    <source>
        <dbReference type="Proteomes" id="UP000595437"/>
    </source>
</evidence>
<dbReference type="Pfam" id="PF00028">
    <property type="entry name" value="Cadherin"/>
    <property type="match status" value="5"/>
</dbReference>
<dbReference type="InterPro" id="IPR020894">
    <property type="entry name" value="Cadherin_CS"/>
</dbReference>
<dbReference type="PRINTS" id="PR00205">
    <property type="entry name" value="CADHERIN"/>
</dbReference>
<dbReference type="PROSITE" id="PS00232">
    <property type="entry name" value="CADHERIN_1"/>
    <property type="match status" value="2"/>
</dbReference>
<dbReference type="PANTHER" id="PTHR24026:SF126">
    <property type="entry name" value="PROTOCADHERIN FAT 4"/>
    <property type="match status" value="1"/>
</dbReference>
<sequence length="613" mass="67394">SKINNYTLTLRAHDGGGLYTDSTISIEVKINNDSTPRFLRSVTEVVVPEDTKPDTTILSLDLKQRSSSSEGVLFTLLKGNGAFYIDEYSGRIRTLVALDREEQDSYALVVQVASEDTAVFSDTTVINVKYLMLMIIAHCSDKANVNASEFNFVQAIVAHDKDEGEKREEYSLEIIASDLGTPQKSSRCSITLKVLDLNDNPPVFSRNVYFARIREDALVGTEVLKVFANDVDKDANAIVRYSLLPSNGSSKRFSIDSVTGSISITGRLDREAMSDEVLVLRVKATDKGMENILFGTARVEISLLDVNDNAPQFETFPFVVNITRSPSVGSPLLKLSAFDPDSGLNGELRYELSENKGGGLFELSPEEGILTIASETEWESGSVLNLEVNVSDKGTPPMSSKGLVEIRVDGGPSVRLSFQKNVYIVELSENPSSGVDVTQVQAVRSDGRKQRVIYSFHRGNEDGTFEINSNNGLIRVKDPEQIDYELNKMFNITILGQGLGEEGLNAYSELVIKITNVNDNAPRFPQKEYLSKVVEGYDKGAEVLRLDAHDNDDTYTEITYEIIDGNVDGAFKISPTSSGIVRTNTVLDREIREEYSLTVSAKDDGTPSLSGLT</sequence>
<dbReference type="GO" id="GO:0005509">
    <property type="term" value="F:calcium ion binding"/>
    <property type="evidence" value="ECO:0007669"/>
    <property type="project" value="UniProtKB-UniRule"/>
</dbReference>
<dbReference type="InterPro" id="IPR002126">
    <property type="entry name" value="Cadherin-like_dom"/>
</dbReference>
<evidence type="ECO:0000313" key="9">
    <source>
        <dbReference type="EMBL" id="QQP39390.1"/>
    </source>
</evidence>
<dbReference type="InterPro" id="IPR015919">
    <property type="entry name" value="Cadherin-like_sf"/>
</dbReference>
<dbReference type="GO" id="GO:0060429">
    <property type="term" value="P:epithelium development"/>
    <property type="evidence" value="ECO:0007669"/>
    <property type="project" value="UniProtKB-ARBA"/>
</dbReference>